<dbReference type="Proteomes" id="UP000010467">
    <property type="component" value="Plasmid pDEIPE01"/>
</dbReference>
<feature type="signal peptide" evidence="2">
    <location>
        <begin position="1"/>
        <end position="20"/>
    </location>
</feature>
<dbReference type="AlphaFoldDB" id="L0A940"/>
<keyword evidence="2" id="KW-0732">Signal</keyword>
<evidence type="ECO:0000313" key="3">
    <source>
        <dbReference type="EMBL" id="AFZ69575.1"/>
    </source>
</evidence>
<dbReference type="OrthoDB" id="8880247at2"/>
<dbReference type="InterPro" id="IPR005064">
    <property type="entry name" value="BUG"/>
</dbReference>
<dbReference type="PANTHER" id="PTHR42928">
    <property type="entry name" value="TRICARBOXYLATE-BINDING PROTEIN"/>
    <property type="match status" value="1"/>
</dbReference>
<evidence type="ECO:0008006" key="5">
    <source>
        <dbReference type="Google" id="ProtNLM"/>
    </source>
</evidence>
<dbReference type="Pfam" id="PF03401">
    <property type="entry name" value="TctC"/>
    <property type="match status" value="1"/>
</dbReference>
<feature type="chain" id="PRO_5003939158" description="Tricarboxylic transport membrane protein" evidence="2">
    <location>
        <begin position="21"/>
        <end position="316"/>
    </location>
</feature>
<evidence type="ECO:0000313" key="4">
    <source>
        <dbReference type="Proteomes" id="UP000010467"/>
    </source>
</evidence>
<evidence type="ECO:0000256" key="1">
    <source>
        <dbReference type="ARBA" id="ARBA00006987"/>
    </source>
</evidence>
<dbReference type="HOGENOM" id="CLU_045683_1_0_0"/>
<dbReference type="PIRSF" id="PIRSF017082">
    <property type="entry name" value="YflP"/>
    <property type="match status" value="1"/>
</dbReference>
<dbReference type="KEGG" id="dpd:Deipe_4215"/>
<name>L0A940_DEIPD</name>
<organism evidence="3 4">
    <name type="scientific">Deinococcus peraridilitoris (strain DSM 19664 / LMG 22246 / CIP 109416 / KR-200)</name>
    <dbReference type="NCBI Taxonomy" id="937777"/>
    <lineage>
        <taxon>Bacteria</taxon>
        <taxon>Thermotogati</taxon>
        <taxon>Deinococcota</taxon>
        <taxon>Deinococci</taxon>
        <taxon>Deinococcales</taxon>
        <taxon>Deinococcaceae</taxon>
        <taxon>Deinococcus</taxon>
    </lineage>
</organism>
<proteinExistence type="inferred from homology"/>
<dbReference type="Gene3D" id="3.40.190.10">
    <property type="entry name" value="Periplasmic binding protein-like II"/>
    <property type="match status" value="1"/>
</dbReference>
<keyword evidence="3" id="KW-0614">Plasmid</keyword>
<geneLocation type="plasmid" evidence="3 4">
    <name>pDEIPE01</name>
</geneLocation>
<dbReference type="SUPFAM" id="SSF53850">
    <property type="entry name" value="Periplasmic binding protein-like II"/>
    <property type="match status" value="1"/>
</dbReference>
<keyword evidence="4" id="KW-1185">Reference proteome</keyword>
<dbReference type="RefSeq" id="WP_015231476.1">
    <property type="nucleotide sequence ID" value="NC_019789.1"/>
</dbReference>
<dbReference type="InterPro" id="IPR042100">
    <property type="entry name" value="Bug_dom1"/>
</dbReference>
<comment type="similarity">
    <text evidence="1">Belongs to the UPF0065 (bug) family.</text>
</comment>
<dbReference type="EMBL" id="CP003383">
    <property type="protein sequence ID" value="AFZ69575.1"/>
    <property type="molecule type" value="Genomic_DNA"/>
</dbReference>
<dbReference type="CDD" id="cd07012">
    <property type="entry name" value="PBP2_Bug_TTT"/>
    <property type="match status" value="1"/>
</dbReference>
<dbReference type="PANTHER" id="PTHR42928:SF3">
    <property type="entry name" value="UPF0065 PROTEIN YFLP"/>
    <property type="match status" value="1"/>
</dbReference>
<dbReference type="PATRIC" id="fig|937777.3.peg.4244"/>
<evidence type="ECO:0000256" key="2">
    <source>
        <dbReference type="SAM" id="SignalP"/>
    </source>
</evidence>
<protein>
    <recommendedName>
        <fullName evidence="5">Tricarboxylic transport membrane protein</fullName>
    </recommendedName>
</protein>
<reference evidence="4" key="1">
    <citation type="submission" date="2012-03" db="EMBL/GenBank/DDBJ databases">
        <title>Complete sequence of plasmid 1 of Deinococcus peraridilitoris DSM 19664.</title>
        <authorList>
            <person name="Lucas S."/>
            <person name="Copeland A."/>
            <person name="Lapidus A."/>
            <person name="Glavina del Rio T."/>
            <person name="Dalin E."/>
            <person name="Tice H."/>
            <person name="Bruce D."/>
            <person name="Goodwin L."/>
            <person name="Pitluck S."/>
            <person name="Peters L."/>
            <person name="Mikhailova N."/>
            <person name="Lu M."/>
            <person name="Kyrpides N."/>
            <person name="Mavromatis K."/>
            <person name="Ivanova N."/>
            <person name="Brettin T."/>
            <person name="Detter J.C."/>
            <person name="Han C."/>
            <person name="Larimer F."/>
            <person name="Land M."/>
            <person name="Hauser L."/>
            <person name="Markowitz V."/>
            <person name="Cheng J.-F."/>
            <person name="Hugenholtz P."/>
            <person name="Woyke T."/>
            <person name="Wu D."/>
            <person name="Pukall R."/>
            <person name="Steenblock K."/>
            <person name="Brambilla E."/>
            <person name="Klenk H.-P."/>
            <person name="Eisen J.A."/>
        </authorList>
    </citation>
    <scope>NUCLEOTIDE SEQUENCE [LARGE SCALE GENOMIC DNA]</scope>
    <source>
        <strain evidence="4">DSM 19664 / LMG 22246 / CIP 109416 / KR-200</strain>
        <plasmid evidence="4">Plasmid pDEIPE01</plasmid>
    </source>
</reference>
<dbReference type="Gene3D" id="3.40.190.150">
    <property type="entry name" value="Bordetella uptake gene, domain 1"/>
    <property type="match status" value="1"/>
</dbReference>
<sequence length="316" mass="33279">MNTKRTFAALALMASLFTSAQTLDSVRIMAPAAPGGGWDQTSRNVQQVLQDTKLAKNVQVYNVPGAGGTIGLAQFNNQKGSPNSLMAMGLIMVGAIETNKSKATLENVTPIARLTGEYEVIVVPAASPHKTMADLAAAWKKNPGAVSIAGGSAGGTDHMLAGLLAQEAGVDPAKINYIAHSGGGESLAALLGNQVTMGINGYGEMAEHIKSGKLRALGISSAKRVPGVNIPTFAEQGLDVELMNWRGIVAAPGISDAHRKELTAVFDKMHASKEWKEVLAKNNWTDLYLSGEKYDAFLKSEQARAKKVLQSIGLVK</sequence>
<accession>L0A940</accession>
<gene>
    <name evidence="3" type="ordered locus">Deipe_4215</name>
</gene>